<organism evidence="2 3">
    <name type="scientific">Dipteronia dyeriana</name>
    <dbReference type="NCBI Taxonomy" id="168575"/>
    <lineage>
        <taxon>Eukaryota</taxon>
        <taxon>Viridiplantae</taxon>
        <taxon>Streptophyta</taxon>
        <taxon>Embryophyta</taxon>
        <taxon>Tracheophyta</taxon>
        <taxon>Spermatophyta</taxon>
        <taxon>Magnoliopsida</taxon>
        <taxon>eudicotyledons</taxon>
        <taxon>Gunneridae</taxon>
        <taxon>Pentapetalae</taxon>
        <taxon>rosids</taxon>
        <taxon>malvids</taxon>
        <taxon>Sapindales</taxon>
        <taxon>Sapindaceae</taxon>
        <taxon>Hippocastanoideae</taxon>
        <taxon>Acereae</taxon>
        <taxon>Dipteronia</taxon>
    </lineage>
</organism>
<gene>
    <name evidence="2" type="ORF">Ddye_000142</name>
</gene>
<dbReference type="AlphaFoldDB" id="A0AAD9XMD1"/>
<keyword evidence="3" id="KW-1185">Reference proteome</keyword>
<accession>A0AAD9XMD1</accession>
<sequence length="164" mass="18705">MDPEETASLCASLSLKSQDEKLWSVRDSLKDSTGKKLGLCLVGKVLSTKHINREAFRAVIPRNWQTTLDIEVLIGELVEIDIRVIGECFGKYMRLNMAIDVLKPLKRFLRLELETGKESILLLWYERLRNIVSIVVYLVTLIGSVVYGRRLLGEGMWILSFIHG</sequence>
<evidence type="ECO:0000313" key="3">
    <source>
        <dbReference type="Proteomes" id="UP001280121"/>
    </source>
</evidence>
<feature type="transmembrane region" description="Helical" evidence="1">
    <location>
        <begin position="128"/>
        <end position="147"/>
    </location>
</feature>
<protein>
    <submittedName>
        <fullName evidence="2">Uncharacterized protein</fullName>
    </submittedName>
</protein>
<keyword evidence="1" id="KW-1133">Transmembrane helix</keyword>
<evidence type="ECO:0000313" key="2">
    <source>
        <dbReference type="EMBL" id="KAK2661568.1"/>
    </source>
</evidence>
<evidence type="ECO:0000256" key="1">
    <source>
        <dbReference type="SAM" id="Phobius"/>
    </source>
</evidence>
<keyword evidence="1" id="KW-0812">Transmembrane</keyword>
<dbReference type="Proteomes" id="UP001280121">
    <property type="component" value="Unassembled WGS sequence"/>
</dbReference>
<reference evidence="2" key="1">
    <citation type="journal article" date="2023" name="Plant J.">
        <title>Genome sequences and population genomics provide insights into the demographic history, inbreeding, and mutation load of two 'living fossil' tree species of Dipteronia.</title>
        <authorList>
            <person name="Feng Y."/>
            <person name="Comes H.P."/>
            <person name="Chen J."/>
            <person name="Zhu S."/>
            <person name="Lu R."/>
            <person name="Zhang X."/>
            <person name="Li P."/>
            <person name="Qiu J."/>
            <person name="Olsen K.M."/>
            <person name="Qiu Y."/>
        </authorList>
    </citation>
    <scope>NUCLEOTIDE SEQUENCE</scope>
    <source>
        <strain evidence="2">KIB01</strain>
    </source>
</reference>
<proteinExistence type="predicted"/>
<comment type="caution">
    <text evidence="2">The sequence shown here is derived from an EMBL/GenBank/DDBJ whole genome shotgun (WGS) entry which is preliminary data.</text>
</comment>
<keyword evidence="1" id="KW-0472">Membrane</keyword>
<dbReference type="EMBL" id="JANJYI010000001">
    <property type="protein sequence ID" value="KAK2661568.1"/>
    <property type="molecule type" value="Genomic_DNA"/>
</dbReference>
<name>A0AAD9XMD1_9ROSI</name>